<comment type="caution">
    <text evidence="2">The sequence shown here is derived from an EMBL/GenBank/DDBJ whole genome shotgun (WGS) entry which is preliminary data.</text>
</comment>
<name>A0AAN9PDV7_CLITE</name>
<protein>
    <submittedName>
        <fullName evidence="2">Uncharacterized protein</fullName>
    </submittedName>
</protein>
<feature type="region of interest" description="Disordered" evidence="1">
    <location>
        <begin position="80"/>
        <end position="103"/>
    </location>
</feature>
<sequence>MDQKKSTLTDIGSKGEEGACMREKETAGKTWERQHARNKEMGTLVLLRSTEKARWRFVMELPDAERDTGCRSWLTTTQSGAVGSDRFQGHQSGGVSWDSDVGV</sequence>
<dbReference type="AlphaFoldDB" id="A0AAN9PDV7"/>
<evidence type="ECO:0000256" key="1">
    <source>
        <dbReference type="SAM" id="MobiDB-lite"/>
    </source>
</evidence>
<accession>A0AAN9PDV7</accession>
<gene>
    <name evidence="2" type="ORF">RJT34_17541</name>
</gene>
<evidence type="ECO:0000313" key="2">
    <source>
        <dbReference type="EMBL" id="KAK7294651.1"/>
    </source>
</evidence>
<proteinExistence type="predicted"/>
<dbReference type="Proteomes" id="UP001359559">
    <property type="component" value="Unassembled WGS sequence"/>
</dbReference>
<organism evidence="2 3">
    <name type="scientific">Clitoria ternatea</name>
    <name type="common">Butterfly pea</name>
    <dbReference type="NCBI Taxonomy" id="43366"/>
    <lineage>
        <taxon>Eukaryota</taxon>
        <taxon>Viridiplantae</taxon>
        <taxon>Streptophyta</taxon>
        <taxon>Embryophyta</taxon>
        <taxon>Tracheophyta</taxon>
        <taxon>Spermatophyta</taxon>
        <taxon>Magnoliopsida</taxon>
        <taxon>eudicotyledons</taxon>
        <taxon>Gunneridae</taxon>
        <taxon>Pentapetalae</taxon>
        <taxon>rosids</taxon>
        <taxon>fabids</taxon>
        <taxon>Fabales</taxon>
        <taxon>Fabaceae</taxon>
        <taxon>Papilionoideae</taxon>
        <taxon>50 kb inversion clade</taxon>
        <taxon>NPAAA clade</taxon>
        <taxon>indigoferoid/millettioid clade</taxon>
        <taxon>Phaseoleae</taxon>
        <taxon>Clitoria</taxon>
    </lineage>
</organism>
<feature type="region of interest" description="Disordered" evidence="1">
    <location>
        <begin position="1"/>
        <end position="34"/>
    </location>
</feature>
<evidence type="ECO:0000313" key="3">
    <source>
        <dbReference type="Proteomes" id="UP001359559"/>
    </source>
</evidence>
<reference evidence="2 3" key="1">
    <citation type="submission" date="2024-01" db="EMBL/GenBank/DDBJ databases">
        <title>The genomes of 5 underutilized Papilionoideae crops provide insights into root nodulation and disease resistance.</title>
        <authorList>
            <person name="Yuan L."/>
        </authorList>
    </citation>
    <scope>NUCLEOTIDE SEQUENCE [LARGE SCALE GENOMIC DNA]</scope>
    <source>
        <strain evidence="2">LY-2023</strain>
        <tissue evidence="2">Leaf</tissue>
    </source>
</reference>
<dbReference type="EMBL" id="JAYKXN010000004">
    <property type="protein sequence ID" value="KAK7294651.1"/>
    <property type="molecule type" value="Genomic_DNA"/>
</dbReference>
<keyword evidence="3" id="KW-1185">Reference proteome</keyword>